<keyword evidence="11" id="KW-1185">Reference proteome</keyword>
<dbReference type="OrthoDB" id="7813699at2"/>
<dbReference type="PROSITE" id="PS00211">
    <property type="entry name" value="ABC_TRANSPORTER_1"/>
    <property type="match status" value="1"/>
</dbReference>
<dbReference type="Proteomes" id="UP000051401">
    <property type="component" value="Unassembled WGS sequence"/>
</dbReference>
<feature type="domain" description="ABC transporter" evidence="8">
    <location>
        <begin position="5"/>
        <end position="235"/>
    </location>
</feature>
<dbReference type="InterPro" id="IPR008995">
    <property type="entry name" value="Mo/tungstate-bd_C_term_dom"/>
</dbReference>
<dbReference type="PANTHER" id="PTHR42781">
    <property type="entry name" value="SPERMIDINE/PUTRESCINE IMPORT ATP-BINDING PROTEIN POTA"/>
    <property type="match status" value="1"/>
</dbReference>
<evidence type="ECO:0000313" key="10">
    <source>
        <dbReference type="EMBL" id="QEW25565.1"/>
    </source>
</evidence>
<gene>
    <name evidence="10" type="primary">potA_7</name>
    <name evidence="7" type="synonym">potA</name>
    <name evidence="10" type="ORF">RIdsm_01352</name>
    <name evidence="9" type="ORF">XM52_07105</name>
</gene>
<dbReference type="InterPro" id="IPR013611">
    <property type="entry name" value="Transp-assoc_OB_typ2"/>
</dbReference>
<dbReference type="FunFam" id="3.40.50.300:FF:000133">
    <property type="entry name" value="Spermidine/putrescine import ATP-binding protein PotA"/>
    <property type="match status" value="1"/>
</dbReference>
<dbReference type="Pfam" id="PF08402">
    <property type="entry name" value="TOBE_2"/>
    <property type="match status" value="1"/>
</dbReference>
<dbReference type="GO" id="GO:0005524">
    <property type="term" value="F:ATP binding"/>
    <property type="evidence" value="ECO:0007669"/>
    <property type="project" value="UniProtKB-KW"/>
</dbReference>
<evidence type="ECO:0000256" key="1">
    <source>
        <dbReference type="ARBA" id="ARBA00022448"/>
    </source>
</evidence>
<keyword evidence="6 7" id="KW-0472">Membrane</keyword>
<reference evidence="10 12" key="2">
    <citation type="submission" date="2018-08" db="EMBL/GenBank/DDBJ databases">
        <title>Genetic Globetrotter - A new plasmid hitch-hiking vast phylogenetic and geographic distances.</title>
        <authorList>
            <person name="Vollmers J."/>
            <person name="Petersen J."/>
        </authorList>
    </citation>
    <scope>NUCLEOTIDE SEQUENCE [LARGE SCALE GENOMIC DNA]</scope>
    <source>
        <strain evidence="10 12">DSM 26383</strain>
    </source>
</reference>
<evidence type="ECO:0000256" key="3">
    <source>
        <dbReference type="ARBA" id="ARBA00022741"/>
    </source>
</evidence>
<dbReference type="EMBL" id="LAXI01000003">
    <property type="protein sequence ID" value="KRS18558.1"/>
    <property type="molecule type" value="Genomic_DNA"/>
</dbReference>
<organism evidence="9 11">
    <name type="scientific">Roseovarius indicus</name>
    <dbReference type="NCBI Taxonomy" id="540747"/>
    <lineage>
        <taxon>Bacteria</taxon>
        <taxon>Pseudomonadati</taxon>
        <taxon>Pseudomonadota</taxon>
        <taxon>Alphaproteobacteria</taxon>
        <taxon>Rhodobacterales</taxon>
        <taxon>Roseobacteraceae</taxon>
        <taxon>Roseovarius</taxon>
    </lineage>
</organism>
<comment type="subunit">
    <text evidence="7">The complex is composed of two ATP-binding proteins (PotA), two transmembrane proteins (PotB and PotC) and a solute-binding protein (PotD).</text>
</comment>
<evidence type="ECO:0000256" key="4">
    <source>
        <dbReference type="ARBA" id="ARBA00022840"/>
    </source>
</evidence>
<dbReference type="GO" id="GO:0043190">
    <property type="term" value="C:ATP-binding cassette (ABC) transporter complex"/>
    <property type="evidence" value="ECO:0007669"/>
    <property type="project" value="InterPro"/>
</dbReference>
<dbReference type="AlphaFoldDB" id="A0A0T5PCD2"/>
<dbReference type="Pfam" id="PF00005">
    <property type="entry name" value="ABC_tran"/>
    <property type="match status" value="1"/>
</dbReference>
<dbReference type="PROSITE" id="PS50893">
    <property type="entry name" value="ABC_TRANSPORTER_2"/>
    <property type="match status" value="1"/>
</dbReference>
<sequence>MPGQVAIREVSKNYGAFVALDEVSFDIEPGEFITLLGPSGSGKTTLLNVLAGFTRPSSGSVQLDGKEFLTLPPHRRDVGMVFQSYALFPHMTVMENVAYPLKLRKFGKSERERRATEALSTVKMDHLADRAIQALSGGQRQRVALARAMVFEPRMMLMDEPLSALDKNLREHMQIELKRLHGMLGTTTVYVTHDQREALTMSDRIAVINNGKLMQLDTPSQLYDFPANRFVAEFMGESSFLPVKISDGTARLFGNPIVTREPWSGDHDAWLLIRPEKLAWNAPQQGEANRIEGTAREVIYQGDSYLLDIALPEGHSVEVRCNPHTAGIEIPEPGDKVSFWIKRSSTILVEDAGQ</sequence>
<dbReference type="PATRIC" id="fig|540747.5.peg.3783"/>
<dbReference type="Proteomes" id="UP000325785">
    <property type="component" value="Chromosome"/>
</dbReference>
<dbReference type="STRING" id="540747.SAMN04488031_104194"/>
<dbReference type="NCBIfam" id="TIGR01187">
    <property type="entry name" value="potA"/>
    <property type="match status" value="1"/>
</dbReference>
<dbReference type="EMBL" id="CP031598">
    <property type="protein sequence ID" value="QEW25565.1"/>
    <property type="molecule type" value="Genomic_DNA"/>
</dbReference>
<dbReference type="InterPro" id="IPR017871">
    <property type="entry name" value="ABC_transporter-like_CS"/>
</dbReference>
<dbReference type="GO" id="GO:0015847">
    <property type="term" value="P:putrescine transport"/>
    <property type="evidence" value="ECO:0007669"/>
    <property type="project" value="UniProtKB-ARBA"/>
</dbReference>
<name>A0A0T5PCD2_9RHOB</name>
<dbReference type="GO" id="GO:0016887">
    <property type="term" value="F:ATP hydrolysis activity"/>
    <property type="evidence" value="ECO:0007669"/>
    <property type="project" value="InterPro"/>
</dbReference>
<keyword evidence="2 7" id="KW-1003">Cell membrane</keyword>
<protein>
    <recommendedName>
        <fullName evidence="7">Spermidine/putrescine import ATP-binding protein PotA</fullName>
        <ecNumber evidence="7">7.6.2.11</ecNumber>
    </recommendedName>
</protein>
<dbReference type="KEGG" id="rid:RIdsm_01352"/>
<dbReference type="SUPFAM" id="SSF52540">
    <property type="entry name" value="P-loop containing nucleoside triphosphate hydrolases"/>
    <property type="match status" value="1"/>
</dbReference>
<comment type="similarity">
    <text evidence="7">Belongs to the ABC transporter superfamily. Spermidine/putrescine importer (TC 3.A.1.11.1) family.</text>
</comment>
<dbReference type="InterPro" id="IPR027417">
    <property type="entry name" value="P-loop_NTPase"/>
</dbReference>
<dbReference type="PANTHER" id="PTHR42781:SF4">
    <property type="entry name" value="SPERMIDINE_PUTRESCINE IMPORT ATP-BINDING PROTEIN POTA"/>
    <property type="match status" value="1"/>
</dbReference>
<evidence type="ECO:0000313" key="12">
    <source>
        <dbReference type="Proteomes" id="UP000325785"/>
    </source>
</evidence>
<dbReference type="RefSeq" id="WP_057814734.1">
    <property type="nucleotide sequence ID" value="NZ_CP031598.1"/>
</dbReference>
<dbReference type="InterPro" id="IPR003439">
    <property type="entry name" value="ABC_transporter-like_ATP-bd"/>
</dbReference>
<dbReference type="SUPFAM" id="SSF50331">
    <property type="entry name" value="MOP-like"/>
    <property type="match status" value="1"/>
</dbReference>
<evidence type="ECO:0000256" key="2">
    <source>
        <dbReference type="ARBA" id="ARBA00022475"/>
    </source>
</evidence>
<keyword evidence="1 7" id="KW-0813">Transport</keyword>
<evidence type="ECO:0000256" key="5">
    <source>
        <dbReference type="ARBA" id="ARBA00022967"/>
    </source>
</evidence>
<dbReference type="SMART" id="SM00382">
    <property type="entry name" value="AAA"/>
    <property type="match status" value="1"/>
</dbReference>
<keyword evidence="5 7" id="KW-1278">Translocase</keyword>
<dbReference type="GO" id="GO:0015417">
    <property type="term" value="F:ABC-type polyamine transporter activity"/>
    <property type="evidence" value="ECO:0007669"/>
    <property type="project" value="UniProtKB-EC"/>
</dbReference>
<dbReference type="Gene3D" id="2.40.50.100">
    <property type="match status" value="1"/>
</dbReference>
<evidence type="ECO:0000313" key="11">
    <source>
        <dbReference type="Proteomes" id="UP000051401"/>
    </source>
</evidence>
<accession>A0A0T5PCD2</accession>
<dbReference type="InterPro" id="IPR050093">
    <property type="entry name" value="ABC_SmlMolc_Importer"/>
</dbReference>
<evidence type="ECO:0000256" key="6">
    <source>
        <dbReference type="ARBA" id="ARBA00023136"/>
    </source>
</evidence>
<evidence type="ECO:0000313" key="9">
    <source>
        <dbReference type="EMBL" id="KRS18558.1"/>
    </source>
</evidence>
<reference evidence="9 11" key="1">
    <citation type="submission" date="2015-04" db="EMBL/GenBank/DDBJ databases">
        <title>The draft genome sequence of Roseovarius indicus B108T.</title>
        <authorList>
            <person name="Li G."/>
            <person name="Lai Q."/>
            <person name="Shao Z."/>
            <person name="Yan P."/>
        </authorList>
    </citation>
    <scope>NUCLEOTIDE SEQUENCE [LARGE SCALE GENOMIC DNA]</scope>
    <source>
        <strain evidence="9 11">B108</strain>
    </source>
</reference>
<comment type="function">
    <text evidence="7">Part of the ABC transporter complex PotABCD involved in spermidine/putrescine import. Responsible for energy coupling to the transport system.</text>
</comment>
<comment type="catalytic activity">
    <reaction evidence="7">
        <text>ATP + H2O + polyamine-[polyamine-binding protein]Side 1 = ADP + phosphate + polyamineSide 2 + [polyamine-binding protein]Side 1.</text>
        <dbReference type="EC" id="7.6.2.11"/>
    </reaction>
</comment>
<dbReference type="InterPro" id="IPR003593">
    <property type="entry name" value="AAA+_ATPase"/>
</dbReference>
<evidence type="ECO:0000256" key="7">
    <source>
        <dbReference type="RuleBase" id="RU364083"/>
    </source>
</evidence>
<dbReference type="Gene3D" id="3.40.50.300">
    <property type="entry name" value="P-loop containing nucleotide triphosphate hydrolases"/>
    <property type="match status" value="1"/>
</dbReference>
<keyword evidence="3 7" id="KW-0547">Nucleotide-binding</keyword>
<dbReference type="EC" id="7.6.2.11" evidence="7"/>
<evidence type="ECO:0000259" key="8">
    <source>
        <dbReference type="PROSITE" id="PS50893"/>
    </source>
</evidence>
<keyword evidence="4 7" id="KW-0067">ATP-binding</keyword>
<proteinExistence type="inferred from homology"/>
<dbReference type="InterPro" id="IPR005893">
    <property type="entry name" value="PotA-like"/>
</dbReference>